<keyword evidence="9" id="KW-0547">Nucleotide-binding</keyword>
<keyword evidence="2" id="KW-0805">Transcription regulation</keyword>
<keyword evidence="9" id="KW-0067">ATP-binding</keyword>
<evidence type="ECO:0000313" key="10">
    <source>
        <dbReference type="Proteomes" id="UP000184275"/>
    </source>
</evidence>
<dbReference type="GO" id="GO:0005524">
    <property type="term" value="F:ATP binding"/>
    <property type="evidence" value="ECO:0007669"/>
    <property type="project" value="InterPro"/>
</dbReference>
<gene>
    <name evidence="9" type="ORF">SAMN05720469_11078</name>
</gene>
<sequence length="982" mass="109855">MSTFQIGQRYTSEQEPELGVGRVRQIEFKNVVIDFPAVKQSRIYRISSAPLKRYLLTIGENAKNEKGISFAVENIRMENGLAIYLGRGGREMKESDLIPKASLRVTDIFSQLIRGSCADNKEFVRRETATALSCEWQNSPVRGMIGPRVNLIPHQYYLCKRACSSSALPRLMLSDEVGLGKTIEAGMIWHSLYSTGRVVRTLILVPESLKHQWMTEMLRRFNHVFTLVDEGYIHGLLNATSDARDIVNPFEQENNVICTVEFVMSQPAVMQDFLRAEWDLTIVDEAHHLICEDDFTSKEYLLVNSIAARTKGLLLLTGTPLQLQPESHFNRLKMLDPIRFNNYSEFLKDEESYQKIARDLSKLPVDSDDPMDWDDLNNALPKNSPIREWLSQENSREMTAGEWVRRIVDALGTGSVVFRNTRKSVGGFPSRKLFAEELKPNAEYRALVGKASDADPDHSFDILVNGLLVTKYKTTWKEDERIPWLLHFLKEHLRDKVLLICENPDVVSALASVLAEEVGENAFVTFTEDMSILARDRAAASFADERGPMLMIASEIGSEGRNFQFSHDLILFDLPLDAALVEQRIGRLDRIGQTETIRIHVPYVKGSAQEVIFHWYHEGLGAFGSPLMSGGELFLKYTETLIAAMAEPKTKLSKFMKDTIPLVQGDSEMLRKNIEKGRDKLLEFNSRDPQVSQIITSEIRRVDADERLKTLMIETLTAAGVEVEPGSVPTSLVFSAGPQVEAGSIPGMPTTTLLSQTASQSGKTEDEKSAGGAGALTGTFDRTVAMQHDEISFLSFEHPLAQGVLDLATASGKGLTACVIWDNAGCKSLMMQYNFVIEPSIPAAWGLADIAGSKMIRVLIDAQGKDCSERLSEVDSGKMRNANVPQKVPAVTETLRYFASTGHALAKRIASQKMEIEAMESAKKVEERAEQEYQRMNHLLTFRGQAQNNPVLDALRKNVAVRKKTALSPQIRLDSIRLLVCR</sequence>
<evidence type="ECO:0000256" key="5">
    <source>
        <dbReference type="ARBA" id="ARBA00023163"/>
    </source>
</evidence>
<dbReference type="PANTHER" id="PTHR45766">
    <property type="entry name" value="DNA ANNEALING HELICASE AND ENDONUCLEASE ZRANB3 FAMILY MEMBER"/>
    <property type="match status" value="1"/>
</dbReference>
<dbReference type="InterPro" id="IPR022737">
    <property type="entry name" value="RapA_C"/>
</dbReference>
<dbReference type="Proteomes" id="UP000184275">
    <property type="component" value="Unassembled WGS sequence"/>
</dbReference>
<dbReference type="PROSITE" id="PS51194">
    <property type="entry name" value="HELICASE_CTER"/>
    <property type="match status" value="1"/>
</dbReference>
<dbReference type="InterPro" id="IPR001650">
    <property type="entry name" value="Helicase_C-like"/>
</dbReference>
<evidence type="ECO:0000256" key="4">
    <source>
        <dbReference type="ARBA" id="ARBA00023159"/>
    </source>
</evidence>
<dbReference type="RefSeq" id="WP_073303715.1">
    <property type="nucleotide sequence ID" value="NZ_FRAW01000010.1"/>
</dbReference>
<dbReference type="InterPro" id="IPR049730">
    <property type="entry name" value="SNF2/RAD54-like_C"/>
</dbReference>
<keyword evidence="4" id="KW-0010">Activator</keyword>
<dbReference type="InterPro" id="IPR038718">
    <property type="entry name" value="SNF2-like_sf"/>
</dbReference>
<dbReference type="Gene3D" id="3.40.50.300">
    <property type="entry name" value="P-loop containing nucleotide triphosphate hydrolases"/>
    <property type="match status" value="1"/>
</dbReference>
<dbReference type="EMBL" id="FRAW01000010">
    <property type="protein sequence ID" value="SHK58649.1"/>
    <property type="molecule type" value="Genomic_DNA"/>
</dbReference>
<dbReference type="PANTHER" id="PTHR45766:SF6">
    <property type="entry name" value="SWI_SNF-RELATED MATRIX-ASSOCIATED ACTIN-DEPENDENT REGULATOR OF CHROMATIN SUBFAMILY A-LIKE PROTEIN 1"/>
    <property type="match status" value="1"/>
</dbReference>
<feature type="region of interest" description="Disordered" evidence="6">
    <location>
        <begin position="754"/>
        <end position="774"/>
    </location>
</feature>
<dbReference type="InterPro" id="IPR027417">
    <property type="entry name" value="P-loop_NTPase"/>
</dbReference>
<feature type="domain" description="Helicase C-terminal" evidence="8">
    <location>
        <begin position="481"/>
        <end position="649"/>
    </location>
</feature>
<evidence type="ECO:0000256" key="2">
    <source>
        <dbReference type="ARBA" id="ARBA00023015"/>
    </source>
</evidence>
<evidence type="ECO:0000256" key="1">
    <source>
        <dbReference type="ARBA" id="ARBA00022801"/>
    </source>
</evidence>
<accession>A0A1M6TP47</accession>
<feature type="domain" description="Helicase ATP-binding" evidence="7">
    <location>
        <begin position="162"/>
        <end position="338"/>
    </location>
</feature>
<dbReference type="Gene3D" id="3.40.50.10810">
    <property type="entry name" value="Tandem AAA-ATPase domain"/>
    <property type="match status" value="1"/>
</dbReference>
<dbReference type="Gene3D" id="3.30.360.80">
    <property type="match status" value="1"/>
</dbReference>
<dbReference type="SUPFAM" id="SSF52540">
    <property type="entry name" value="P-loop containing nucleoside triphosphate hydrolases"/>
    <property type="match status" value="2"/>
</dbReference>
<keyword evidence="10" id="KW-1185">Reference proteome</keyword>
<keyword evidence="9" id="KW-0347">Helicase</keyword>
<keyword evidence="5" id="KW-0804">Transcription</keyword>
<dbReference type="InterPro" id="IPR014001">
    <property type="entry name" value="Helicase_ATP-bd"/>
</dbReference>
<dbReference type="GO" id="GO:0004386">
    <property type="term" value="F:helicase activity"/>
    <property type="evidence" value="ECO:0007669"/>
    <property type="project" value="UniProtKB-KW"/>
</dbReference>
<keyword evidence="3" id="KW-0238">DNA-binding</keyword>
<organism evidence="9 10">
    <name type="scientific">Fibrobacter intestinalis</name>
    <dbReference type="NCBI Taxonomy" id="28122"/>
    <lineage>
        <taxon>Bacteria</taxon>
        <taxon>Pseudomonadati</taxon>
        <taxon>Fibrobacterota</taxon>
        <taxon>Fibrobacteria</taxon>
        <taxon>Fibrobacterales</taxon>
        <taxon>Fibrobacteraceae</taxon>
        <taxon>Fibrobacter</taxon>
    </lineage>
</organism>
<dbReference type="AlphaFoldDB" id="A0A1M6TP47"/>
<protein>
    <submittedName>
        <fullName evidence="9">ATP-dependent helicase HepA</fullName>
    </submittedName>
</protein>
<evidence type="ECO:0000256" key="6">
    <source>
        <dbReference type="SAM" id="MobiDB-lite"/>
    </source>
</evidence>
<evidence type="ECO:0000256" key="3">
    <source>
        <dbReference type="ARBA" id="ARBA00023125"/>
    </source>
</evidence>
<name>A0A1M6TP47_9BACT</name>
<dbReference type="InterPro" id="IPR000330">
    <property type="entry name" value="SNF2_N"/>
</dbReference>
<dbReference type="Pfam" id="PF18339">
    <property type="entry name" value="Tudor_1_RapA"/>
    <property type="match status" value="1"/>
</dbReference>
<evidence type="ECO:0000259" key="7">
    <source>
        <dbReference type="PROSITE" id="PS51192"/>
    </source>
</evidence>
<dbReference type="NCBIfam" id="NF003426">
    <property type="entry name" value="PRK04914.1"/>
    <property type="match status" value="1"/>
</dbReference>
<dbReference type="SMART" id="SM00487">
    <property type="entry name" value="DEXDc"/>
    <property type="match status" value="1"/>
</dbReference>
<dbReference type="InterPro" id="IPR040765">
    <property type="entry name" value="Tudor_1_RapA"/>
</dbReference>
<dbReference type="GO" id="GO:0016817">
    <property type="term" value="F:hydrolase activity, acting on acid anhydrides"/>
    <property type="evidence" value="ECO:0007669"/>
    <property type="project" value="InterPro"/>
</dbReference>
<dbReference type="Pfam" id="PF00176">
    <property type="entry name" value="SNF2-rel_dom"/>
    <property type="match status" value="1"/>
</dbReference>
<dbReference type="CDD" id="cd18793">
    <property type="entry name" value="SF2_C_SNF"/>
    <property type="match status" value="1"/>
</dbReference>
<keyword evidence="1" id="KW-0378">Hydrolase</keyword>
<dbReference type="GO" id="GO:0003677">
    <property type="term" value="F:DNA binding"/>
    <property type="evidence" value="ECO:0007669"/>
    <property type="project" value="UniProtKB-KW"/>
</dbReference>
<evidence type="ECO:0000259" key="8">
    <source>
        <dbReference type="PROSITE" id="PS51194"/>
    </source>
</evidence>
<reference evidence="10" key="1">
    <citation type="submission" date="2016-11" db="EMBL/GenBank/DDBJ databases">
        <authorList>
            <person name="Varghese N."/>
            <person name="Submissions S."/>
        </authorList>
    </citation>
    <scope>NUCLEOTIDE SEQUENCE [LARGE SCALE GENOMIC DNA]</scope>
    <source>
        <strain evidence="10">UWOS</strain>
    </source>
</reference>
<proteinExistence type="predicted"/>
<dbReference type="Pfam" id="PF00271">
    <property type="entry name" value="Helicase_C"/>
    <property type="match status" value="1"/>
</dbReference>
<dbReference type="PROSITE" id="PS51192">
    <property type="entry name" value="HELICASE_ATP_BIND_1"/>
    <property type="match status" value="1"/>
</dbReference>
<evidence type="ECO:0000313" key="9">
    <source>
        <dbReference type="EMBL" id="SHK58649.1"/>
    </source>
</evidence>
<dbReference type="Gene3D" id="2.30.30.140">
    <property type="match status" value="1"/>
</dbReference>
<dbReference type="SMART" id="SM00490">
    <property type="entry name" value="HELICc"/>
    <property type="match status" value="1"/>
</dbReference>
<dbReference type="Pfam" id="PF12137">
    <property type="entry name" value="RapA_C"/>
    <property type="match status" value="2"/>
</dbReference>